<keyword evidence="2" id="KW-0238">DNA-binding</keyword>
<accession>A0A6N7Z222</accession>
<evidence type="ECO:0000313" key="5">
    <source>
        <dbReference type="EMBL" id="MTD55593.1"/>
    </source>
</evidence>
<dbReference type="GO" id="GO:0003700">
    <property type="term" value="F:DNA-binding transcription factor activity"/>
    <property type="evidence" value="ECO:0007669"/>
    <property type="project" value="InterPro"/>
</dbReference>
<dbReference type="PANTHER" id="PTHR46796:SF15">
    <property type="entry name" value="BLL1074 PROTEIN"/>
    <property type="match status" value="1"/>
</dbReference>
<dbReference type="InterPro" id="IPR050204">
    <property type="entry name" value="AraC_XylS_family_regulators"/>
</dbReference>
<dbReference type="InterPro" id="IPR018060">
    <property type="entry name" value="HTH_AraC"/>
</dbReference>
<evidence type="ECO:0000256" key="2">
    <source>
        <dbReference type="ARBA" id="ARBA00023125"/>
    </source>
</evidence>
<sequence length="239" mass="25302">MMVAEPNTWRIERNGTTSTAASCAEFGRYTQDSAQSVATHRNPAWQVVLSWGGPVTVTQPGGPSVAGSGVVIAPRIPRAVACPSGATSLWIDPHRIAAPISSLYALEPATVSRLLSAAGGDLDASRLRRVICDIFGEVPSVDARLLRVLALLGTDLDTDALADEAGVSSRRLRQLSAQQLGGPLGMLRRWYRLREALLQLPHHATAAIAARAGFADQAHLIRTCLALSGRTPGSLLNQS</sequence>
<evidence type="ECO:0000259" key="4">
    <source>
        <dbReference type="PROSITE" id="PS01124"/>
    </source>
</evidence>
<dbReference type="PROSITE" id="PS01124">
    <property type="entry name" value="HTH_ARAC_FAMILY_2"/>
    <property type="match status" value="1"/>
</dbReference>
<dbReference type="AlphaFoldDB" id="A0A6N7Z222"/>
<dbReference type="Gene3D" id="1.10.10.60">
    <property type="entry name" value="Homeodomain-like"/>
    <property type="match status" value="1"/>
</dbReference>
<gene>
    <name evidence="5" type="ORF">GKO32_16645</name>
</gene>
<dbReference type="EMBL" id="WMBA01000023">
    <property type="protein sequence ID" value="MTD55593.1"/>
    <property type="molecule type" value="Genomic_DNA"/>
</dbReference>
<dbReference type="GO" id="GO:0043565">
    <property type="term" value="F:sequence-specific DNA binding"/>
    <property type="evidence" value="ECO:0007669"/>
    <property type="project" value="InterPro"/>
</dbReference>
<organism evidence="5 6">
    <name type="scientific">Amycolatopsis pithecellobii</name>
    <dbReference type="NCBI Taxonomy" id="664692"/>
    <lineage>
        <taxon>Bacteria</taxon>
        <taxon>Bacillati</taxon>
        <taxon>Actinomycetota</taxon>
        <taxon>Actinomycetes</taxon>
        <taxon>Pseudonocardiales</taxon>
        <taxon>Pseudonocardiaceae</taxon>
        <taxon>Amycolatopsis</taxon>
    </lineage>
</organism>
<protein>
    <submittedName>
        <fullName evidence="5">Helix-turn-helix domain-containing protein</fullName>
    </submittedName>
</protein>
<dbReference type="PANTHER" id="PTHR46796">
    <property type="entry name" value="HTH-TYPE TRANSCRIPTIONAL ACTIVATOR RHAS-RELATED"/>
    <property type="match status" value="1"/>
</dbReference>
<dbReference type="Proteomes" id="UP000440096">
    <property type="component" value="Unassembled WGS sequence"/>
</dbReference>
<dbReference type="OrthoDB" id="4549023at2"/>
<comment type="caution">
    <text evidence="5">The sequence shown here is derived from an EMBL/GenBank/DDBJ whole genome shotgun (WGS) entry which is preliminary data.</text>
</comment>
<feature type="domain" description="HTH araC/xylS-type" evidence="4">
    <location>
        <begin position="142"/>
        <end position="238"/>
    </location>
</feature>
<evidence type="ECO:0000313" key="6">
    <source>
        <dbReference type="Proteomes" id="UP000440096"/>
    </source>
</evidence>
<dbReference type="Pfam" id="PF12833">
    <property type="entry name" value="HTH_18"/>
    <property type="match status" value="1"/>
</dbReference>
<proteinExistence type="predicted"/>
<reference evidence="5 6" key="1">
    <citation type="submission" date="2019-11" db="EMBL/GenBank/DDBJ databases">
        <title>Draft genome of Amycolatopsis RM579.</title>
        <authorList>
            <person name="Duangmal K."/>
            <person name="Mingma R."/>
        </authorList>
    </citation>
    <scope>NUCLEOTIDE SEQUENCE [LARGE SCALE GENOMIC DNA]</scope>
    <source>
        <strain evidence="5 6">RM579</strain>
    </source>
</reference>
<keyword evidence="6" id="KW-1185">Reference proteome</keyword>
<evidence type="ECO:0000256" key="1">
    <source>
        <dbReference type="ARBA" id="ARBA00023015"/>
    </source>
</evidence>
<keyword evidence="3" id="KW-0804">Transcription</keyword>
<dbReference type="SMART" id="SM00342">
    <property type="entry name" value="HTH_ARAC"/>
    <property type="match status" value="1"/>
</dbReference>
<evidence type="ECO:0000256" key="3">
    <source>
        <dbReference type="ARBA" id="ARBA00023163"/>
    </source>
</evidence>
<keyword evidence="1" id="KW-0805">Transcription regulation</keyword>
<name>A0A6N7Z222_9PSEU</name>